<dbReference type="EMBL" id="KK117680">
    <property type="protein sequence ID" value="KFM71109.1"/>
    <property type="molecule type" value="Genomic_DNA"/>
</dbReference>
<comment type="function">
    <text evidence="1">Ethanolamine phosphate transferase involved in glycosylphosphatidylinositol-anchor biosynthesis. Transfers ethanolamine phosphate to the first alpha-1,4-linked mannose of the glycosylphosphatidylinositol precursor of GPI-anchor.</text>
</comment>
<gene>
    <name evidence="2" type="ORF">X975_09988</name>
</gene>
<dbReference type="InterPro" id="IPR002591">
    <property type="entry name" value="Phosphodiest/P_Trfase"/>
</dbReference>
<dbReference type="PANTHER" id="PTHR12250">
    <property type="entry name" value="PHOSPHATIDYLINOSITOL GLYCAN, CLASS N"/>
    <property type="match status" value="1"/>
</dbReference>
<evidence type="ECO:0000313" key="3">
    <source>
        <dbReference type="Proteomes" id="UP000054359"/>
    </source>
</evidence>
<dbReference type="InterPro" id="IPR007070">
    <property type="entry name" value="GPI_EtnP_transferase_1"/>
</dbReference>
<evidence type="ECO:0000256" key="1">
    <source>
        <dbReference type="RuleBase" id="RU367138"/>
    </source>
</evidence>
<evidence type="ECO:0000313" key="2">
    <source>
        <dbReference type="EMBL" id="KFM71109.1"/>
    </source>
</evidence>
<dbReference type="Proteomes" id="UP000054359">
    <property type="component" value="Unassembled WGS sequence"/>
</dbReference>
<dbReference type="SUPFAM" id="SSF53649">
    <property type="entry name" value="Alkaline phosphatase-like"/>
    <property type="match status" value="1"/>
</dbReference>
<organism evidence="2 3">
    <name type="scientific">Stegodyphus mimosarum</name>
    <name type="common">African social velvet spider</name>
    <dbReference type="NCBI Taxonomy" id="407821"/>
    <lineage>
        <taxon>Eukaryota</taxon>
        <taxon>Metazoa</taxon>
        <taxon>Ecdysozoa</taxon>
        <taxon>Arthropoda</taxon>
        <taxon>Chelicerata</taxon>
        <taxon>Arachnida</taxon>
        <taxon>Araneae</taxon>
        <taxon>Araneomorphae</taxon>
        <taxon>Entelegynae</taxon>
        <taxon>Eresoidea</taxon>
        <taxon>Eresidae</taxon>
        <taxon>Stegodyphus</taxon>
    </lineage>
</organism>
<dbReference type="GO" id="GO:0051377">
    <property type="term" value="F:mannose-ethanolamine phosphotransferase activity"/>
    <property type="evidence" value="ECO:0007669"/>
    <property type="project" value="UniProtKB-UniRule"/>
</dbReference>
<dbReference type="UniPathway" id="UPA00196"/>
<dbReference type="AlphaFoldDB" id="A0A087U170"/>
<dbReference type="GO" id="GO:0005789">
    <property type="term" value="C:endoplasmic reticulum membrane"/>
    <property type="evidence" value="ECO:0007669"/>
    <property type="project" value="UniProtKB-SubCell"/>
</dbReference>
<sequence length="212" mass="23842">MLSQDKIILFLHLLGMDISGHSYKPGSQEYTKNIKVLDSGIERCVSIIDKFFGSDEKTAYVFTSDHGMTNWGSHGSGEIDETYTPLIAWGAGIRGPLGEGKDFYHDGLSAEWKLSQVKRVDVNQVDIAPLISALIGISYPVNSMGILPVEYLGTDWPHQALSLLTNARQILAHYQRQMLRKKENTLPFFFWTFKELSPSRQAELMSMVDTLL</sequence>
<dbReference type="EC" id="2.-.-.-" evidence="1"/>
<comment type="similarity">
    <text evidence="1">Belongs to the PIGG/PIGN/PIGO family. PIGN subfamily.</text>
</comment>
<keyword evidence="1" id="KW-0337">GPI-anchor biosynthesis</keyword>
<accession>A0A087U170</accession>
<dbReference type="Pfam" id="PF01663">
    <property type="entry name" value="Phosphodiest"/>
    <property type="match status" value="1"/>
</dbReference>
<comment type="pathway">
    <text evidence="1">Glycolipid biosynthesis; glycosylphosphatidylinositol-anchor biosynthesis.</text>
</comment>
<dbReference type="OrthoDB" id="6420400at2759"/>
<keyword evidence="1" id="KW-0256">Endoplasmic reticulum</keyword>
<dbReference type="InterPro" id="IPR017850">
    <property type="entry name" value="Alkaline_phosphatase_core_sf"/>
</dbReference>
<dbReference type="STRING" id="407821.A0A087U170"/>
<reference evidence="2 3" key="1">
    <citation type="submission" date="2013-11" db="EMBL/GenBank/DDBJ databases">
        <title>Genome sequencing of Stegodyphus mimosarum.</title>
        <authorList>
            <person name="Bechsgaard J."/>
        </authorList>
    </citation>
    <scope>NUCLEOTIDE SEQUENCE [LARGE SCALE GENOMIC DNA]</scope>
</reference>
<dbReference type="Gene3D" id="3.40.720.10">
    <property type="entry name" value="Alkaline Phosphatase, subunit A"/>
    <property type="match status" value="1"/>
</dbReference>
<comment type="subcellular location">
    <subcellularLocation>
        <location evidence="1">Endoplasmic reticulum membrane</location>
        <topology evidence="1">Multi-pass membrane protein</topology>
    </subcellularLocation>
</comment>
<feature type="non-terminal residue" evidence="2">
    <location>
        <position position="212"/>
    </location>
</feature>
<protein>
    <recommendedName>
        <fullName evidence="1">GPI ethanolamine phosphate transferase 1</fullName>
        <ecNumber evidence="1">2.-.-.-</ecNumber>
    </recommendedName>
</protein>
<proteinExistence type="inferred from homology"/>
<keyword evidence="1 2" id="KW-0808">Transferase</keyword>
<dbReference type="GO" id="GO:0006506">
    <property type="term" value="P:GPI anchor biosynthetic process"/>
    <property type="evidence" value="ECO:0007669"/>
    <property type="project" value="UniProtKB-UniPathway"/>
</dbReference>
<keyword evidence="3" id="KW-1185">Reference proteome</keyword>
<name>A0A087U170_STEMI</name>
<dbReference type="PANTHER" id="PTHR12250:SF0">
    <property type="entry name" value="GPI ETHANOLAMINE PHOSPHATE TRANSFERASE 1"/>
    <property type="match status" value="1"/>
</dbReference>